<dbReference type="EMBL" id="BAABKG010000001">
    <property type="protein sequence ID" value="GAA5143588.1"/>
    <property type="molecule type" value="Genomic_DNA"/>
</dbReference>
<name>A0ABP9PAU6_9ACTN</name>
<dbReference type="InterPro" id="IPR016032">
    <property type="entry name" value="Sig_transdc_resp-reg_C-effctor"/>
</dbReference>
<gene>
    <name evidence="1" type="ORF">GCM10023340_09330</name>
</gene>
<accession>A0ABP9PAU6</accession>
<dbReference type="Proteomes" id="UP001500221">
    <property type="component" value="Unassembled WGS sequence"/>
</dbReference>
<protein>
    <submittedName>
        <fullName evidence="1">LuxR family transcriptional regulator</fullName>
    </submittedName>
</protein>
<dbReference type="Gene3D" id="1.10.10.10">
    <property type="entry name" value="Winged helix-like DNA-binding domain superfamily/Winged helix DNA-binding domain"/>
    <property type="match status" value="1"/>
</dbReference>
<evidence type="ECO:0000313" key="1">
    <source>
        <dbReference type="EMBL" id="GAA5143588.1"/>
    </source>
</evidence>
<dbReference type="InterPro" id="IPR036388">
    <property type="entry name" value="WH-like_DNA-bd_sf"/>
</dbReference>
<dbReference type="RefSeq" id="WP_345455020.1">
    <property type="nucleotide sequence ID" value="NZ_BAABKG010000001.1"/>
</dbReference>
<dbReference type="SUPFAM" id="SSF46894">
    <property type="entry name" value="C-terminal effector domain of the bipartite response regulators"/>
    <property type="match status" value="1"/>
</dbReference>
<reference evidence="2" key="1">
    <citation type="journal article" date="2019" name="Int. J. Syst. Evol. Microbiol.">
        <title>The Global Catalogue of Microorganisms (GCM) 10K type strain sequencing project: providing services to taxonomists for standard genome sequencing and annotation.</title>
        <authorList>
            <consortium name="The Broad Institute Genomics Platform"/>
            <consortium name="The Broad Institute Genome Sequencing Center for Infectious Disease"/>
            <person name="Wu L."/>
            <person name="Ma J."/>
        </authorList>
    </citation>
    <scope>NUCLEOTIDE SEQUENCE [LARGE SCALE GENOMIC DNA]</scope>
    <source>
        <strain evidence="2">JCM 18459</strain>
    </source>
</reference>
<comment type="caution">
    <text evidence="1">The sequence shown here is derived from an EMBL/GenBank/DDBJ whole genome shotgun (WGS) entry which is preliminary data.</text>
</comment>
<dbReference type="PANTHER" id="PTHR34293">
    <property type="entry name" value="HTH-TYPE TRANSCRIPTIONAL REGULATOR TRMBL2"/>
    <property type="match status" value="1"/>
</dbReference>
<keyword evidence="2" id="KW-1185">Reference proteome</keyword>
<sequence length="336" mass="36230">MSDDAVWRALGLDELDVGLYRRLLDEPGAGTDAHAAALGRAAPEVEASLARLDELGLVLVRAGHVVVHPPSAALAALAGRRRRVLDEAERLTPLLDRLYDAGRAETASDGLVEVVSGGPQIIARLRAMLGQTHESLLLVDSPPYVSSPDPVLHDEETAAAARGVVIRTLVDFSAVDVPDHLRDLVRSVEEGQQVRLAHQVSTKLVISDRRRALLPIAVDPELSRPQAAVVTHPELVGPLVQLFDLMFEQAFPLTEVLGEAGGADAVASQPAALADPTLLRLLATGANDVAIARRLDVSERTLRRRIAGLQDRYRARSRFQLGVMVERERAARRAAD</sequence>
<dbReference type="PANTHER" id="PTHR34293:SF1">
    <property type="entry name" value="HTH-TYPE TRANSCRIPTIONAL REGULATOR TRMBL2"/>
    <property type="match status" value="1"/>
</dbReference>
<organism evidence="1 2">
    <name type="scientific">Nocardioides marinquilinus</name>
    <dbReference type="NCBI Taxonomy" id="1210400"/>
    <lineage>
        <taxon>Bacteria</taxon>
        <taxon>Bacillati</taxon>
        <taxon>Actinomycetota</taxon>
        <taxon>Actinomycetes</taxon>
        <taxon>Propionibacteriales</taxon>
        <taxon>Nocardioidaceae</taxon>
        <taxon>Nocardioides</taxon>
    </lineage>
</organism>
<proteinExistence type="predicted"/>
<evidence type="ECO:0000313" key="2">
    <source>
        <dbReference type="Proteomes" id="UP001500221"/>
    </source>
</evidence>
<dbReference type="InterPro" id="IPR051797">
    <property type="entry name" value="TrmB-like"/>
</dbReference>